<dbReference type="STRING" id="411945.GA0061102_1002215"/>
<sequence>MGEAGSNAQMQDASRKAWNRPTFEMALRCLSRTLRAVRLEPDLPFRAVFPM</sequence>
<keyword evidence="2" id="KW-1185">Reference proteome</keyword>
<proteinExistence type="predicted"/>
<accession>A0A1C3U9R9</accession>
<reference evidence="2" key="1">
    <citation type="submission" date="2016-08" db="EMBL/GenBank/DDBJ databases">
        <authorList>
            <person name="Varghese N."/>
            <person name="Submissions Spin"/>
        </authorList>
    </citation>
    <scope>NUCLEOTIDE SEQUENCE [LARGE SCALE GENOMIC DNA]</scope>
    <source>
        <strain evidence="2">HAMBI 2971</strain>
    </source>
</reference>
<evidence type="ECO:0000313" key="2">
    <source>
        <dbReference type="Proteomes" id="UP000199435"/>
    </source>
</evidence>
<dbReference type="AlphaFoldDB" id="A0A1C3U9R9"/>
<gene>
    <name evidence="1" type="ORF">GA0061102_1002215</name>
</gene>
<dbReference type="EMBL" id="FMAH01000002">
    <property type="protein sequence ID" value="SCB12220.1"/>
    <property type="molecule type" value="Genomic_DNA"/>
</dbReference>
<evidence type="ECO:0000313" key="1">
    <source>
        <dbReference type="EMBL" id="SCB12220.1"/>
    </source>
</evidence>
<dbReference type="Proteomes" id="UP000199435">
    <property type="component" value="Unassembled WGS sequence"/>
</dbReference>
<name>A0A1C3U9R9_9HYPH</name>
<protein>
    <submittedName>
        <fullName evidence="1">Uncharacterized protein</fullName>
    </submittedName>
</protein>
<organism evidence="1 2">
    <name type="scientific">Rhizobium miluonense</name>
    <dbReference type="NCBI Taxonomy" id="411945"/>
    <lineage>
        <taxon>Bacteria</taxon>
        <taxon>Pseudomonadati</taxon>
        <taxon>Pseudomonadota</taxon>
        <taxon>Alphaproteobacteria</taxon>
        <taxon>Hyphomicrobiales</taxon>
        <taxon>Rhizobiaceae</taxon>
        <taxon>Rhizobium/Agrobacterium group</taxon>
        <taxon>Rhizobium</taxon>
    </lineage>
</organism>